<proteinExistence type="predicted"/>
<dbReference type="EMBL" id="JAMYWD010000001">
    <property type="protein sequence ID" value="KAJ4982162.1"/>
    <property type="molecule type" value="Genomic_DNA"/>
</dbReference>
<accession>A0A9Q0L463</accession>
<evidence type="ECO:0000313" key="2">
    <source>
        <dbReference type="Proteomes" id="UP001141806"/>
    </source>
</evidence>
<keyword evidence="2" id="KW-1185">Reference proteome</keyword>
<dbReference type="Proteomes" id="UP001141806">
    <property type="component" value="Unassembled WGS sequence"/>
</dbReference>
<comment type="caution">
    <text evidence="1">The sequence shown here is derived from an EMBL/GenBank/DDBJ whole genome shotgun (WGS) entry which is preliminary data.</text>
</comment>
<organism evidence="1 2">
    <name type="scientific">Protea cynaroides</name>
    <dbReference type="NCBI Taxonomy" id="273540"/>
    <lineage>
        <taxon>Eukaryota</taxon>
        <taxon>Viridiplantae</taxon>
        <taxon>Streptophyta</taxon>
        <taxon>Embryophyta</taxon>
        <taxon>Tracheophyta</taxon>
        <taxon>Spermatophyta</taxon>
        <taxon>Magnoliopsida</taxon>
        <taxon>Proteales</taxon>
        <taxon>Proteaceae</taxon>
        <taxon>Protea</taxon>
    </lineage>
</organism>
<gene>
    <name evidence="1" type="ORF">NE237_032999</name>
</gene>
<protein>
    <submittedName>
        <fullName evidence="1">Uncharacterized protein</fullName>
    </submittedName>
</protein>
<dbReference type="AlphaFoldDB" id="A0A9Q0L463"/>
<name>A0A9Q0L463_9MAGN</name>
<evidence type="ECO:0000313" key="1">
    <source>
        <dbReference type="EMBL" id="KAJ4982162.1"/>
    </source>
</evidence>
<reference evidence="1" key="1">
    <citation type="journal article" date="2023" name="Plant J.">
        <title>The genome of the king protea, Protea cynaroides.</title>
        <authorList>
            <person name="Chang J."/>
            <person name="Duong T.A."/>
            <person name="Schoeman C."/>
            <person name="Ma X."/>
            <person name="Roodt D."/>
            <person name="Barker N."/>
            <person name="Li Z."/>
            <person name="Van de Peer Y."/>
            <person name="Mizrachi E."/>
        </authorList>
    </citation>
    <scope>NUCLEOTIDE SEQUENCE</scope>
    <source>
        <tissue evidence="1">Young leaves</tissue>
    </source>
</reference>
<sequence length="132" mass="15108">MQNNPDQSMRHINSVENNRSNMDSKDIQSKKLKNSVFVSRKGNQMGGGTNILLYALAAYLRYLEGTARDDWQEMLERVYFEAITYEREHNAGFLLPFRYSLATVAAAVNAVCLMEGRGRILSYEDGKDFQKD</sequence>
<dbReference type="PANTHER" id="PTHR47832:SF1">
    <property type="entry name" value="DNA PHOTOLYASE"/>
    <property type="match status" value="1"/>
</dbReference>
<dbReference type="PANTHER" id="PTHR47832">
    <property type="entry name" value="DNA PHOTOLYASE"/>
    <property type="match status" value="1"/>
</dbReference>
<dbReference type="OrthoDB" id="408373at2759"/>